<proteinExistence type="predicted"/>
<dbReference type="AlphaFoldDB" id="A0A840KBN6"/>
<evidence type="ECO:0000313" key="2">
    <source>
        <dbReference type="EMBL" id="MBB4805417.1"/>
    </source>
</evidence>
<name>A0A840KBN6_9FLAO</name>
<dbReference type="RefSeq" id="WP_184184476.1">
    <property type="nucleotide sequence ID" value="NZ_JACHLE010000001.1"/>
</dbReference>
<reference evidence="2 3" key="1">
    <citation type="submission" date="2020-08" db="EMBL/GenBank/DDBJ databases">
        <title>Functional genomics of gut bacteria from endangered species of beetles.</title>
        <authorList>
            <person name="Carlos-Shanley C."/>
        </authorList>
    </citation>
    <scope>NUCLEOTIDE SEQUENCE [LARGE SCALE GENOMIC DNA]</scope>
    <source>
        <strain evidence="2 3">S00151</strain>
    </source>
</reference>
<evidence type="ECO:0000313" key="3">
    <source>
        <dbReference type="Proteomes" id="UP000592180"/>
    </source>
</evidence>
<comment type="caution">
    <text evidence="2">The sequence shown here is derived from an EMBL/GenBank/DDBJ whole genome shotgun (WGS) entry which is preliminary data.</text>
</comment>
<dbReference type="EMBL" id="JACHLE010000001">
    <property type="protein sequence ID" value="MBB4805417.1"/>
    <property type="molecule type" value="Genomic_DNA"/>
</dbReference>
<keyword evidence="3" id="KW-1185">Reference proteome</keyword>
<gene>
    <name evidence="2" type="ORF">HNP38_000689</name>
</gene>
<sequence length="100" mass="11572">MKTILIPFILVSVLVSAQKKEKVLPSPKTGPIKIYEYNDLMKLQNKSSLERQQKKEYEMPVAKPKNDFVYSGLNEPQKDHSEYKILNSTPPEKPENEPKK</sequence>
<protein>
    <submittedName>
        <fullName evidence="2">Uncharacterized protein</fullName>
    </submittedName>
</protein>
<organism evidence="2 3">
    <name type="scientific">Chryseobacterium defluvii</name>
    <dbReference type="NCBI Taxonomy" id="160396"/>
    <lineage>
        <taxon>Bacteria</taxon>
        <taxon>Pseudomonadati</taxon>
        <taxon>Bacteroidota</taxon>
        <taxon>Flavobacteriia</taxon>
        <taxon>Flavobacteriales</taxon>
        <taxon>Weeksellaceae</taxon>
        <taxon>Chryseobacterium group</taxon>
        <taxon>Chryseobacterium</taxon>
    </lineage>
</organism>
<accession>A0A840KBN6</accession>
<evidence type="ECO:0000256" key="1">
    <source>
        <dbReference type="SAM" id="MobiDB-lite"/>
    </source>
</evidence>
<dbReference type="Proteomes" id="UP000592180">
    <property type="component" value="Unassembled WGS sequence"/>
</dbReference>
<feature type="region of interest" description="Disordered" evidence="1">
    <location>
        <begin position="67"/>
        <end position="100"/>
    </location>
</feature>